<reference evidence="1 2" key="1">
    <citation type="submission" date="2023-09" db="EMBL/GenBank/DDBJ databases">
        <authorList>
            <person name="Wang M."/>
        </authorList>
    </citation>
    <scope>NUCLEOTIDE SEQUENCE [LARGE SCALE GENOMIC DNA]</scope>
    <source>
        <strain evidence="1">GT-2023</strain>
        <tissue evidence="1">Liver</tissue>
    </source>
</reference>
<proteinExistence type="predicted"/>
<protein>
    <submittedName>
        <fullName evidence="1">Uncharacterized protein</fullName>
    </submittedName>
</protein>
<dbReference type="Proteomes" id="UP001558613">
    <property type="component" value="Unassembled WGS sequence"/>
</dbReference>
<evidence type="ECO:0000313" key="2">
    <source>
        <dbReference type="Proteomes" id="UP001558613"/>
    </source>
</evidence>
<accession>A0ABR3M2S8</accession>
<comment type="caution">
    <text evidence="1">The sequence shown here is derived from an EMBL/GenBank/DDBJ whole genome shotgun (WGS) entry which is preliminary data.</text>
</comment>
<gene>
    <name evidence="1" type="ORF">QQF64_009113</name>
</gene>
<keyword evidence="2" id="KW-1185">Reference proteome</keyword>
<name>A0ABR3M2S8_9TELE</name>
<organism evidence="1 2">
    <name type="scientific">Cirrhinus molitorella</name>
    <name type="common">mud carp</name>
    <dbReference type="NCBI Taxonomy" id="172907"/>
    <lineage>
        <taxon>Eukaryota</taxon>
        <taxon>Metazoa</taxon>
        <taxon>Chordata</taxon>
        <taxon>Craniata</taxon>
        <taxon>Vertebrata</taxon>
        <taxon>Euteleostomi</taxon>
        <taxon>Actinopterygii</taxon>
        <taxon>Neopterygii</taxon>
        <taxon>Teleostei</taxon>
        <taxon>Ostariophysi</taxon>
        <taxon>Cypriniformes</taxon>
        <taxon>Cyprinidae</taxon>
        <taxon>Labeoninae</taxon>
        <taxon>Labeonini</taxon>
        <taxon>Cirrhinus</taxon>
    </lineage>
</organism>
<evidence type="ECO:0000313" key="1">
    <source>
        <dbReference type="EMBL" id="KAL1258536.1"/>
    </source>
</evidence>
<sequence length="102" mass="11196">MTATPESQPVSTATPESKILTRLDRLPKSCPVSVPDSCPISAAIPHSRLVSSSPPFQSLATPESKILTHQYHHSRVSSRLRLDFNFICPLGEEIQMPDQLTS</sequence>
<dbReference type="EMBL" id="JAYMGO010000016">
    <property type="protein sequence ID" value="KAL1258536.1"/>
    <property type="molecule type" value="Genomic_DNA"/>
</dbReference>